<keyword evidence="2" id="KW-1185">Reference proteome</keyword>
<reference evidence="1 2" key="1">
    <citation type="submission" date="2022-03" db="EMBL/GenBank/DDBJ databases">
        <title>Hymenobactersp. isolated from the air.</title>
        <authorList>
            <person name="Won M."/>
            <person name="Kwon S.-W."/>
        </authorList>
    </citation>
    <scope>NUCLEOTIDE SEQUENCE [LARGE SCALE GENOMIC DNA]</scope>
    <source>
        <strain evidence="1 2">KACC 22596</strain>
    </source>
</reference>
<dbReference type="Proteomes" id="UP000831390">
    <property type="component" value="Chromosome"/>
</dbReference>
<proteinExistence type="predicted"/>
<gene>
    <name evidence="1" type="ORF">MTP16_08100</name>
</gene>
<organism evidence="1 2">
    <name type="scientific">Hymenobacter monticola</name>
    <dbReference type="NCBI Taxonomy" id="1705399"/>
    <lineage>
        <taxon>Bacteria</taxon>
        <taxon>Pseudomonadati</taxon>
        <taxon>Bacteroidota</taxon>
        <taxon>Cytophagia</taxon>
        <taxon>Cytophagales</taxon>
        <taxon>Hymenobacteraceae</taxon>
        <taxon>Hymenobacter</taxon>
    </lineage>
</organism>
<protein>
    <recommendedName>
        <fullName evidence="3">DUF3298 domain-containing protein</fullName>
    </recommendedName>
</protein>
<name>A0ABY4B8U7_9BACT</name>
<evidence type="ECO:0000313" key="2">
    <source>
        <dbReference type="Proteomes" id="UP000831390"/>
    </source>
</evidence>
<accession>A0ABY4B8U7</accession>
<evidence type="ECO:0000313" key="1">
    <source>
        <dbReference type="EMBL" id="UOE35600.1"/>
    </source>
</evidence>
<evidence type="ECO:0008006" key="3">
    <source>
        <dbReference type="Google" id="ProtNLM"/>
    </source>
</evidence>
<dbReference type="EMBL" id="CP094534">
    <property type="protein sequence ID" value="UOE35600.1"/>
    <property type="molecule type" value="Genomic_DNA"/>
</dbReference>
<sequence>MSIRFQKKMAGLRHLPQRLFRLSGFDVLGGWALLAACSGPGTSEKAPAKAEAEVAAAAPAAPAPAPTKKDLQTFYAGTLGGKLAVRLCLLPADTVVAGDYYYEPRGAGIALLGQHEPGGRLRLREFTNKKHPDRPTAEFLLVTAAPDGSLAGTWRTLPPARPRQLAVTLRPYAPPPGADCRVRITNAEDGDPTITVPDAAVTQLLRVQLRRLVAEDSGDPGTQMLTAEYADNCLLSIMLHSEMVGANVTPGISHSVYDLRTGEGISIESEIDPKKVPALVAEANRRLQAQLQRFINDNKAEEGEGGILQEEDVAGLRQQQYTRATFDAYYGSYLLNDSVRFDFPIEYEYMNSFVSKMYTNAFAAPFSFAEIQPYLLPNSPLRRLATVAATPPK</sequence>
<dbReference type="RefSeq" id="WP_243517960.1">
    <property type="nucleotide sequence ID" value="NZ_CP094534.1"/>
</dbReference>